<gene>
    <name evidence="2" type="ORF">ABVT11_18235</name>
</gene>
<dbReference type="Proteomes" id="UP001548590">
    <property type="component" value="Unassembled WGS sequence"/>
</dbReference>
<dbReference type="InterPro" id="IPR008407">
    <property type="entry name" value="Brnchd-chn_aa_trnsp_AzlD"/>
</dbReference>
<organism evidence="2 3">
    <name type="scientific">Uliginosibacterium paludis</name>
    <dbReference type="NCBI Taxonomy" id="1615952"/>
    <lineage>
        <taxon>Bacteria</taxon>
        <taxon>Pseudomonadati</taxon>
        <taxon>Pseudomonadota</taxon>
        <taxon>Betaproteobacteria</taxon>
        <taxon>Rhodocyclales</taxon>
        <taxon>Zoogloeaceae</taxon>
        <taxon>Uliginosibacterium</taxon>
    </lineage>
</organism>
<comment type="caution">
    <text evidence="2">The sequence shown here is derived from an EMBL/GenBank/DDBJ whole genome shotgun (WGS) entry which is preliminary data.</text>
</comment>
<name>A0ABV2CVI6_9RHOO</name>
<keyword evidence="1" id="KW-0472">Membrane</keyword>
<reference evidence="2 3" key="1">
    <citation type="submission" date="2024-07" db="EMBL/GenBank/DDBJ databases">
        <title>Uliginosibacterium paludis KCTC:42655.</title>
        <authorList>
            <person name="Kim M.K."/>
        </authorList>
    </citation>
    <scope>NUCLEOTIDE SEQUENCE [LARGE SCALE GENOMIC DNA]</scope>
    <source>
        <strain evidence="2 3">KCTC 42655</strain>
    </source>
</reference>
<dbReference type="RefSeq" id="WP_345929888.1">
    <property type="nucleotide sequence ID" value="NZ_JBDIVF010000012.1"/>
</dbReference>
<proteinExistence type="predicted"/>
<sequence length="109" mass="11900">MNDTFLLCLAMLAGGLITFATRALFLMSGERFRPGPRFRALLAYVPASVLAALIAPEVFIQQGRLAPLLENPRFWAGFLAALVAYFTRSVLATIAIGLLALWLFQALLS</sequence>
<evidence type="ECO:0000256" key="1">
    <source>
        <dbReference type="SAM" id="Phobius"/>
    </source>
</evidence>
<keyword evidence="3" id="KW-1185">Reference proteome</keyword>
<keyword evidence="1" id="KW-0812">Transmembrane</keyword>
<evidence type="ECO:0000313" key="2">
    <source>
        <dbReference type="EMBL" id="MET1491783.1"/>
    </source>
</evidence>
<feature type="transmembrane region" description="Helical" evidence="1">
    <location>
        <begin position="38"/>
        <end position="55"/>
    </location>
</feature>
<evidence type="ECO:0000313" key="3">
    <source>
        <dbReference type="Proteomes" id="UP001548590"/>
    </source>
</evidence>
<dbReference type="EMBL" id="JBEWLZ010000015">
    <property type="protein sequence ID" value="MET1491783.1"/>
    <property type="molecule type" value="Genomic_DNA"/>
</dbReference>
<dbReference type="Pfam" id="PF05437">
    <property type="entry name" value="AzlD"/>
    <property type="match status" value="1"/>
</dbReference>
<accession>A0ABV2CVI6</accession>
<feature type="transmembrane region" description="Helical" evidence="1">
    <location>
        <begin position="75"/>
        <end position="104"/>
    </location>
</feature>
<feature type="transmembrane region" description="Helical" evidence="1">
    <location>
        <begin position="6"/>
        <end position="26"/>
    </location>
</feature>
<protein>
    <submittedName>
        <fullName evidence="2">AzlD domain-containing protein</fullName>
    </submittedName>
</protein>
<keyword evidence="1" id="KW-1133">Transmembrane helix</keyword>